<sequence length="197" mass="22958">MVKTVKEPLRKILGRALLSFEELTTLLAEIENIVNLRPLTYVSDDKDDPEPLTPFHFLLLSIPGLTICLLLLFLLGTGPSVLCYSAVVLYPAYQSFKSLEEDNKEKSYEWIRYWIVFAAFHAVEHLGDRFMWWLPGYMLLKFIFLLWCFAPVPNNGSAIIYENYIRVMFLRNVETLDRVTDMVTTLIHKIVTKRFSE</sequence>
<evidence type="ECO:0000256" key="2">
    <source>
        <dbReference type="ARBA" id="ARBA00008573"/>
    </source>
</evidence>
<reference evidence="7" key="1">
    <citation type="submission" date="2020-07" db="EMBL/GenBank/DDBJ databases">
        <title>Multicomponent nature underlies the extraordinary mechanical properties of spider dragline silk.</title>
        <authorList>
            <person name="Kono N."/>
            <person name="Nakamura H."/>
            <person name="Mori M."/>
            <person name="Yoshida Y."/>
            <person name="Ohtoshi R."/>
            <person name="Malay A.D."/>
            <person name="Moran D.A.P."/>
            <person name="Tomita M."/>
            <person name="Numata K."/>
            <person name="Arakawa K."/>
        </authorList>
    </citation>
    <scope>NUCLEOTIDE SEQUENCE</scope>
</reference>
<evidence type="ECO:0000256" key="6">
    <source>
        <dbReference type="RuleBase" id="RU362006"/>
    </source>
</evidence>
<keyword evidence="4 6" id="KW-1133">Transmembrane helix</keyword>
<comment type="caution">
    <text evidence="7">The sequence shown here is derived from an EMBL/GenBank/DDBJ whole genome shotgun (WGS) entry which is preliminary data.</text>
</comment>
<keyword evidence="7" id="KW-0675">Receptor</keyword>
<dbReference type="OrthoDB" id="10009287at2759"/>
<keyword evidence="8" id="KW-1185">Reference proteome</keyword>
<dbReference type="GO" id="GO:0016020">
    <property type="term" value="C:membrane"/>
    <property type="evidence" value="ECO:0007669"/>
    <property type="project" value="UniProtKB-SubCell"/>
</dbReference>
<name>A0A8X6FYC6_TRICU</name>
<organism evidence="7 8">
    <name type="scientific">Trichonephila clavata</name>
    <name type="common">Joro spider</name>
    <name type="synonym">Nephila clavata</name>
    <dbReference type="NCBI Taxonomy" id="2740835"/>
    <lineage>
        <taxon>Eukaryota</taxon>
        <taxon>Metazoa</taxon>
        <taxon>Ecdysozoa</taxon>
        <taxon>Arthropoda</taxon>
        <taxon>Chelicerata</taxon>
        <taxon>Arachnida</taxon>
        <taxon>Araneae</taxon>
        <taxon>Araneomorphae</taxon>
        <taxon>Entelegynae</taxon>
        <taxon>Araneoidea</taxon>
        <taxon>Nephilidae</taxon>
        <taxon>Trichonephila</taxon>
    </lineage>
</organism>
<dbReference type="AlphaFoldDB" id="A0A8X6FYC6"/>
<evidence type="ECO:0000256" key="1">
    <source>
        <dbReference type="ARBA" id="ARBA00004141"/>
    </source>
</evidence>
<protein>
    <recommendedName>
        <fullName evidence="6">Receptor expression-enhancing protein</fullName>
    </recommendedName>
</protein>
<feature type="transmembrane region" description="Helical" evidence="6">
    <location>
        <begin position="139"/>
        <end position="161"/>
    </location>
</feature>
<gene>
    <name evidence="7" type="primary">Reep5_2</name>
    <name evidence="7" type="ORF">TNCT_442511</name>
</gene>
<accession>A0A8X6FYC6</accession>
<dbReference type="PANTHER" id="PTHR12300">
    <property type="entry name" value="HVA22-LIKE PROTEINS"/>
    <property type="match status" value="1"/>
</dbReference>
<evidence type="ECO:0000313" key="8">
    <source>
        <dbReference type="Proteomes" id="UP000887116"/>
    </source>
</evidence>
<evidence type="ECO:0000256" key="3">
    <source>
        <dbReference type="ARBA" id="ARBA00022692"/>
    </source>
</evidence>
<dbReference type="EMBL" id="BMAO01033831">
    <property type="protein sequence ID" value="GFQ92092.1"/>
    <property type="molecule type" value="Genomic_DNA"/>
</dbReference>
<keyword evidence="5 6" id="KW-0472">Membrane</keyword>
<feature type="transmembrane region" description="Helical" evidence="6">
    <location>
        <begin position="57"/>
        <end position="90"/>
    </location>
</feature>
<dbReference type="PANTHER" id="PTHR12300:SF161">
    <property type="entry name" value="RECEPTOR EXPRESSION-ENHANCING PROTEIN"/>
    <property type="match status" value="1"/>
</dbReference>
<comment type="similarity">
    <text evidence="2 6">Belongs to the DP1 family.</text>
</comment>
<evidence type="ECO:0000256" key="5">
    <source>
        <dbReference type="ARBA" id="ARBA00023136"/>
    </source>
</evidence>
<proteinExistence type="inferred from homology"/>
<dbReference type="Proteomes" id="UP000887116">
    <property type="component" value="Unassembled WGS sequence"/>
</dbReference>
<dbReference type="Pfam" id="PF03134">
    <property type="entry name" value="TB2_DP1_HVA22"/>
    <property type="match status" value="1"/>
</dbReference>
<keyword evidence="3 6" id="KW-0812">Transmembrane</keyword>
<evidence type="ECO:0000256" key="4">
    <source>
        <dbReference type="ARBA" id="ARBA00022989"/>
    </source>
</evidence>
<dbReference type="InterPro" id="IPR004345">
    <property type="entry name" value="TB2_DP1_HVA22"/>
</dbReference>
<evidence type="ECO:0000313" key="7">
    <source>
        <dbReference type="EMBL" id="GFQ92092.1"/>
    </source>
</evidence>
<comment type="subcellular location">
    <subcellularLocation>
        <location evidence="1 6">Membrane</location>
        <topology evidence="1 6">Multi-pass membrane protein</topology>
    </subcellularLocation>
</comment>